<dbReference type="EMBL" id="HACA01019826">
    <property type="protein sequence ID" value="CDW37187.1"/>
    <property type="molecule type" value="Transcribed_RNA"/>
</dbReference>
<dbReference type="EMBL" id="HACA01019827">
    <property type="protein sequence ID" value="CDW37188.1"/>
    <property type="molecule type" value="Transcribed_RNA"/>
</dbReference>
<proteinExistence type="predicted"/>
<dbReference type="AlphaFoldDB" id="A0A0K2UG28"/>
<organism evidence="1">
    <name type="scientific">Lepeophtheirus salmonis</name>
    <name type="common">Salmon louse</name>
    <name type="synonym">Caligus salmonis</name>
    <dbReference type="NCBI Taxonomy" id="72036"/>
    <lineage>
        <taxon>Eukaryota</taxon>
        <taxon>Metazoa</taxon>
        <taxon>Ecdysozoa</taxon>
        <taxon>Arthropoda</taxon>
        <taxon>Crustacea</taxon>
        <taxon>Multicrustacea</taxon>
        <taxon>Hexanauplia</taxon>
        <taxon>Copepoda</taxon>
        <taxon>Siphonostomatoida</taxon>
        <taxon>Caligidae</taxon>
        <taxon>Lepeophtheirus</taxon>
    </lineage>
</organism>
<protein>
    <submittedName>
        <fullName evidence="1">Uncharacterized protein</fullName>
    </submittedName>
</protein>
<reference evidence="1" key="1">
    <citation type="submission" date="2014-05" db="EMBL/GenBank/DDBJ databases">
        <authorList>
            <person name="Chronopoulou M."/>
        </authorList>
    </citation>
    <scope>NUCLEOTIDE SEQUENCE</scope>
    <source>
        <tissue evidence="1">Whole organism</tissue>
    </source>
</reference>
<sequence length="120" mass="13668">MSELEAKRLRVSNLFRHKSISNKKIFTVDAILNRINDGLLAESRAQVEGSFRTKHPVQVMTTRHPRVQEGAAFLKGEPGCLLAGRLMAFVLTRPDPHWTWLFGASRRAKRTMLLTRISMP</sequence>
<accession>A0A0K2UG28</accession>
<evidence type="ECO:0000313" key="1">
    <source>
        <dbReference type="EMBL" id="CDW37188.1"/>
    </source>
</evidence>
<name>A0A0K2UG28_LEPSM</name>